<keyword evidence="3" id="KW-1185">Reference proteome</keyword>
<evidence type="ECO:0000313" key="2">
    <source>
        <dbReference type="EMBL" id="CAG8777433.1"/>
    </source>
</evidence>
<comment type="caution">
    <text evidence="2">The sequence shown here is derived from an EMBL/GenBank/DDBJ whole genome shotgun (WGS) entry which is preliminary data.</text>
</comment>
<dbReference type="Proteomes" id="UP000789901">
    <property type="component" value="Unassembled WGS sequence"/>
</dbReference>
<name>A0ABN7VJ28_GIGMA</name>
<gene>
    <name evidence="2" type="ORF">GMARGA_LOCUS19256</name>
</gene>
<dbReference type="EMBL" id="CAJVQB010015925">
    <property type="protein sequence ID" value="CAG8777433.1"/>
    <property type="molecule type" value="Genomic_DNA"/>
</dbReference>
<protein>
    <submittedName>
        <fullName evidence="2">26616_t:CDS:1</fullName>
    </submittedName>
</protein>
<feature type="compositionally biased region" description="Polar residues" evidence="1">
    <location>
        <begin position="1"/>
        <end position="31"/>
    </location>
</feature>
<sequence length="39" mass="4338">TQKLQMQPPSSTGILPSATAQQTIHDTNPQKQIYIFDPI</sequence>
<proteinExistence type="predicted"/>
<feature type="non-terminal residue" evidence="2">
    <location>
        <position position="1"/>
    </location>
</feature>
<organism evidence="2 3">
    <name type="scientific">Gigaspora margarita</name>
    <dbReference type="NCBI Taxonomy" id="4874"/>
    <lineage>
        <taxon>Eukaryota</taxon>
        <taxon>Fungi</taxon>
        <taxon>Fungi incertae sedis</taxon>
        <taxon>Mucoromycota</taxon>
        <taxon>Glomeromycotina</taxon>
        <taxon>Glomeromycetes</taxon>
        <taxon>Diversisporales</taxon>
        <taxon>Gigasporaceae</taxon>
        <taxon>Gigaspora</taxon>
    </lineage>
</organism>
<feature type="region of interest" description="Disordered" evidence="1">
    <location>
        <begin position="1"/>
        <end position="39"/>
    </location>
</feature>
<accession>A0ABN7VJ28</accession>
<evidence type="ECO:0000313" key="3">
    <source>
        <dbReference type="Proteomes" id="UP000789901"/>
    </source>
</evidence>
<reference evidence="2 3" key="1">
    <citation type="submission" date="2021-06" db="EMBL/GenBank/DDBJ databases">
        <authorList>
            <person name="Kallberg Y."/>
            <person name="Tangrot J."/>
            <person name="Rosling A."/>
        </authorList>
    </citation>
    <scope>NUCLEOTIDE SEQUENCE [LARGE SCALE GENOMIC DNA]</scope>
    <source>
        <strain evidence="2 3">120-4 pot B 10/14</strain>
    </source>
</reference>
<evidence type="ECO:0000256" key="1">
    <source>
        <dbReference type="SAM" id="MobiDB-lite"/>
    </source>
</evidence>